<protein>
    <submittedName>
        <fullName evidence="4">LytR C-terminal domain-containing protein</fullName>
    </submittedName>
</protein>
<evidence type="ECO:0000256" key="2">
    <source>
        <dbReference type="SAM" id="Phobius"/>
    </source>
</evidence>
<dbReference type="Gene3D" id="3.30.70.2390">
    <property type="match status" value="1"/>
</dbReference>
<reference evidence="4 5" key="1">
    <citation type="submission" date="2020-03" db="EMBL/GenBank/DDBJ databases">
        <title>Complete genome of Arcanobacterium buesumensis sp. nov. strain 2701.</title>
        <authorList>
            <person name="Borowiak M."/>
            <person name="Alssahen M."/>
            <person name="Laemmler C."/>
            <person name="Malorny B."/>
            <person name="Hassan A."/>
            <person name="Prenger-Berninghoff E."/>
            <person name="Ploetz M."/>
            <person name="Abdulmawjood A."/>
        </authorList>
    </citation>
    <scope>NUCLEOTIDE SEQUENCE [LARGE SCALE GENOMIC DNA]</scope>
    <source>
        <strain evidence="4 5">2701</strain>
    </source>
</reference>
<evidence type="ECO:0000313" key="4">
    <source>
        <dbReference type="EMBL" id="QJC22462.1"/>
    </source>
</evidence>
<dbReference type="Pfam" id="PF13399">
    <property type="entry name" value="LytR_C"/>
    <property type="match status" value="1"/>
</dbReference>
<dbReference type="EMBL" id="CP050804">
    <property type="protein sequence ID" value="QJC22462.1"/>
    <property type="molecule type" value="Genomic_DNA"/>
</dbReference>
<keyword evidence="2" id="KW-0472">Membrane</keyword>
<gene>
    <name evidence="4" type="ORF">HC352_08045</name>
</gene>
<keyword evidence="5" id="KW-1185">Reference proteome</keyword>
<dbReference type="Proteomes" id="UP000502298">
    <property type="component" value="Chromosome"/>
</dbReference>
<keyword evidence="2" id="KW-1133">Transmembrane helix</keyword>
<feature type="region of interest" description="Disordered" evidence="1">
    <location>
        <begin position="59"/>
        <end position="100"/>
    </location>
</feature>
<feature type="transmembrane region" description="Helical" evidence="2">
    <location>
        <begin position="31"/>
        <end position="54"/>
    </location>
</feature>
<feature type="domain" description="LytR/CpsA/Psr regulator C-terminal" evidence="3">
    <location>
        <begin position="108"/>
        <end position="190"/>
    </location>
</feature>
<evidence type="ECO:0000313" key="5">
    <source>
        <dbReference type="Proteomes" id="UP000502298"/>
    </source>
</evidence>
<name>A0A6H2EN33_9ACTO</name>
<accession>A0A6H2EN33</accession>
<organism evidence="4 5">
    <name type="scientific">Arcanobacterium buesumense</name>
    <dbReference type="NCBI Taxonomy" id="2722751"/>
    <lineage>
        <taxon>Bacteria</taxon>
        <taxon>Bacillati</taxon>
        <taxon>Actinomycetota</taxon>
        <taxon>Actinomycetes</taxon>
        <taxon>Actinomycetales</taxon>
        <taxon>Actinomycetaceae</taxon>
        <taxon>Arcanobacterium</taxon>
    </lineage>
</organism>
<feature type="compositionally biased region" description="Low complexity" evidence="1">
    <location>
        <begin position="84"/>
        <end position="100"/>
    </location>
</feature>
<dbReference type="KEGG" id="arca:HC352_08045"/>
<feature type="compositionally biased region" description="Polar residues" evidence="1">
    <location>
        <begin position="60"/>
        <end position="70"/>
    </location>
</feature>
<dbReference type="InterPro" id="IPR027381">
    <property type="entry name" value="LytR/CpsA/Psr_C"/>
</dbReference>
<dbReference type="AlphaFoldDB" id="A0A6H2EN33"/>
<dbReference type="RefSeq" id="WP_168918384.1">
    <property type="nucleotide sequence ID" value="NZ_CP050804.1"/>
</dbReference>
<evidence type="ECO:0000259" key="3">
    <source>
        <dbReference type="Pfam" id="PF13399"/>
    </source>
</evidence>
<sequence length="193" mass="20623">MNEYVEDEFDRLAKERQSLGAHRQPKRGNPWLIALVAVLVIGPLLGWGIGLWMAGESRPHTQSSASQTAVEEQAQEEKPQESGEPAAAEPAAEAPAVEPVKPQLDMSISVRVLNGRGEQGLANQIAELLQGEGYSDVTGGDYTGGGVPVDTTVYYSSEEFKDEAEDIAQKIGGGEVKDGADISMSSQIVVVMR</sequence>
<evidence type="ECO:0000256" key="1">
    <source>
        <dbReference type="SAM" id="MobiDB-lite"/>
    </source>
</evidence>
<proteinExistence type="predicted"/>
<keyword evidence="2" id="KW-0812">Transmembrane</keyword>